<dbReference type="PANTHER" id="PTHR11567:SF211">
    <property type="entry name" value="PROSTATIC ACID PHOSPHATASE"/>
    <property type="match status" value="1"/>
</dbReference>
<dbReference type="Gene3D" id="3.40.50.1240">
    <property type="entry name" value="Phosphoglycerate mutase-like"/>
    <property type="match status" value="1"/>
</dbReference>
<reference evidence="10" key="1">
    <citation type="submission" date="2012-04" db="EMBL/GenBank/DDBJ databases">
        <title>The Genome Sequence of Loa loa.</title>
        <authorList>
            <consortium name="The Broad Institute Genome Sequencing Platform"/>
            <consortium name="Broad Institute Genome Sequencing Center for Infectious Disease"/>
            <person name="Nutman T.B."/>
            <person name="Fink D.L."/>
            <person name="Russ C."/>
            <person name="Young S."/>
            <person name="Zeng Q."/>
            <person name="Gargeya S."/>
            <person name="Alvarado L."/>
            <person name="Berlin A."/>
            <person name="Chapman S.B."/>
            <person name="Chen Z."/>
            <person name="Freedman E."/>
            <person name="Gellesch M."/>
            <person name="Goldberg J."/>
            <person name="Griggs A."/>
            <person name="Gujja S."/>
            <person name="Heilman E.R."/>
            <person name="Heiman D."/>
            <person name="Howarth C."/>
            <person name="Mehta T."/>
            <person name="Neiman D."/>
            <person name="Pearson M."/>
            <person name="Roberts A."/>
            <person name="Saif S."/>
            <person name="Shea T."/>
            <person name="Shenoy N."/>
            <person name="Sisk P."/>
            <person name="Stolte C."/>
            <person name="Sykes S."/>
            <person name="White J."/>
            <person name="Yandava C."/>
            <person name="Haas B."/>
            <person name="Henn M.R."/>
            <person name="Nusbaum C."/>
            <person name="Birren B."/>
        </authorList>
    </citation>
    <scope>NUCLEOTIDE SEQUENCE [LARGE SCALE GENOMIC DNA]</scope>
</reference>
<keyword evidence="9" id="KW-0812">Transmembrane</keyword>
<evidence type="ECO:0000256" key="9">
    <source>
        <dbReference type="SAM" id="Phobius"/>
    </source>
</evidence>
<keyword evidence="4" id="KW-0732">Signal</keyword>
<dbReference type="InterPro" id="IPR029033">
    <property type="entry name" value="His_PPase_superfam"/>
</dbReference>
<protein>
    <recommendedName>
        <fullName evidence="3">acid phosphatase</fullName>
        <ecNumber evidence="3">3.1.3.2</ecNumber>
    </recommendedName>
</protein>
<dbReference type="SUPFAM" id="SSF53254">
    <property type="entry name" value="Phosphoglycerate mutase-like"/>
    <property type="match status" value="1"/>
</dbReference>
<dbReference type="AlphaFoldDB" id="A0A1I7VWM5"/>
<evidence type="ECO:0000256" key="4">
    <source>
        <dbReference type="ARBA" id="ARBA00022729"/>
    </source>
</evidence>
<evidence type="ECO:0000256" key="7">
    <source>
        <dbReference type="ARBA" id="ARBA00023180"/>
    </source>
</evidence>
<evidence type="ECO:0000256" key="2">
    <source>
        <dbReference type="ARBA" id="ARBA00005375"/>
    </source>
</evidence>
<proteinExistence type="inferred from homology"/>
<dbReference type="InterPro" id="IPR000560">
    <property type="entry name" value="His_Pase_clade-2"/>
</dbReference>
<dbReference type="InterPro" id="IPR050645">
    <property type="entry name" value="Histidine_acid_phosphatase"/>
</dbReference>
<dbReference type="Pfam" id="PF00328">
    <property type="entry name" value="His_Phos_2"/>
    <property type="match status" value="1"/>
</dbReference>
<dbReference type="CDD" id="cd07061">
    <property type="entry name" value="HP_HAP_like"/>
    <property type="match status" value="1"/>
</dbReference>
<dbReference type="EC" id="3.1.3.2" evidence="3"/>
<reference evidence="11" key="2">
    <citation type="submission" date="2016-11" db="UniProtKB">
        <authorList>
            <consortium name="WormBaseParasite"/>
        </authorList>
    </citation>
    <scope>IDENTIFICATION</scope>
</reference>
<dbReference type="eggNOG" id="KOG3720">
    <property type="taxonomic scope" value="Eukaryota"/>
</dbReference>
<organism evidence="10 11">
    <name type="scientific">Loa loa</name>
    <name type="common">Eye worm</name>
    <name type="synonym">Filaria loa</name>
    <dbReference type="NCBI Taxonomy" id="7209"/>
    <lineage>
        <taxon>Eukaryota</taxon>
        <taxon>Metazoa</taxon>
        <taxon>Ecdysozoa</taxon>
        <taxon>Nematoda</taxon>
        <taxon>Chromadorea</taxon>
        <taxon>Rhabditida</taxon>
        <taxon>Spirurina</taxon>
        <taxon>Spiruromorpha</taxon>
        <taxon>Filarioidea</taxon>
        <taxon>Onchocercidae</taxon>
        <taxon>Loa</taxon>
    </lineage>
</organism>
<keyword evidence="7" id="KW-0325">Glycoprotein</keyword>
<evidence type="ECO:0000313" key="11">
    <source>
        <dbReference type="WBParaSite" id="EN70_7100"/>
    </source>
</evidence>
<keyword evidence="10" id="KW-1185">Reference proteome</keyword>
<name>A0A1I7VWM5_LOALO</name>
<keyword evidence="6" id="KW-1015">Disulfide bond</keyword>
<sequence length="460" mass="53026">MLTVVTDPAESNHQKLSHEGGNNNEMLSRTINKPKVYPLEESVHLEFRNDHVNEKVLPLEPEESRKDGVVPKQGKSFFRRNFKQALTLSAAIITIVLSLIAATVYYILSYSRPELIYTNMIWRHGDRAPVHYFPNFTEKYMVAFPRGIGYLTKIGAEQAKYLGLLLQRRYIHSRNITSKQIYIRSTNVSRTIETAKYVLEGMSFPHTRINVESATNVDTAGNPFFDCPVANQFVLDHKEDYFLRENFSEVYELMQQKLNYDNEPYALFDTLNCLKTHDLVLPDWLKSKELYENLKFLSWRGIEVQFGMGPYSNELQRKIRGGSSLRGIVSRIACKHDVTIAALLSTFNDIYSILGKSPLIGFGANIAFEIWRIDNSYEMKVLYANQWNENPQDITRFAPGCEDSIKFCNVTKFIEQSRLLFFDNVQEECLKGAKNLVPHVVRRSTGPTNIDEVVDRIQLY</sequence>
<evidence type="ECO:0000256" key="5">
    <source>
        <dbReference type="ARBA" id="ARBA00022801"/>
    </source>
</evidence>
<keyword evidence="5" id="KW-0378">Hydrolase</keyword>
<feature type="transmembrane region" description="Helical" evidence="9">
    <location>
        <begin position="85"/>
        <end position="108"/>
    </location>
</feature>
<comment type="catalytic activity">
    <reaction evidence="1">
        <text>a phosphate monoester + H2O = an alcohol + phosphate</text>
        <dbReference type="Rhea" id="RHEA:15017"/>
        <dbReference type="ChEBI" id="CHEBI:15377"/>
        <dbReference type="ChEBI" id="CHEBI:30879"/>
        <dbReference type="ChEBI" id="CHEBI:43474"/>
        <dbReference type="ChEBI" id="CHEBI:67140"/>
        <dbReference type="EC" id="3.1.3.2"/>
    </reaction>
</comment>
<evidence type="ECO:0000256" key="1">
    <source>
        <dbReference type="ARBA" id="ARBA00000032"/>
    </source>
</evidence>
<dbReference type="PANTHER" id="PTHR11567">
    <property type="entry name" value="ACID PHOSPHATASE-RELATED"/>
    <property type="match status" value="1"/>
</dbReference>
<evidence type="ECO:0000256" key="8">
    <source>
        <dbReference type="SAM" id="MobiDB-lite"/>
    </source>
</evidence>
<evidence type="ECO:0000256" key="3">
    <source>
        <dbReference type="ARBA" id="ARBA00012646"/>
    </source>
</evidence>
<dbReference type="Proteomes" id="UP000095285">
    <property type="component" value="Unassembled WGS sequence"/>
</dbReference>
<evidence type="ECO:0000313" key="10">
    <source>
        <dbReference type="Proteomes" id="UP000095285"/>
    </source>
</evidence>
<keyword evidence="9" id="KW-1133">Transmembrane helix</keyword>
<keyword evidence="9" id="KW-0472">Membrane</keyword>
<dbReference type="GO" id="GO:0003993">
    <property type="term" value="F:acid phosphatase activity"/>
    <property type="evidence" value="ECO:0007669"/>
    <property type="project" value="UniProtKB-EC"/>
</dbReference>
<evidence type="ECO:0000256" key="6">
    <source>
        <dbReference type="ARBA" id="ARBA00023157"/>
    </source>
</evidence>
<feature type="region of interest" description="Disordered" evidence="8">
    <location>
        <begin position="1"/>
        <end position="26"/>
    </location>
</feature>
<dbReference type="WBParaSite" id="EN70_7100">
    <property type="protein sequence ID" value="EN70_7100"/>
    <property type="gene ID" value="EN70_7100"/>
</dbReference>
<accession>A0A1I7VWM5</accession>
<comment type="similarity">
    <text evidence="2">Belongs to the histidine acid phosphatase family.</text>
</comment>